<comment type="caution">
    <text evidence="3">The sequence shown here is derived from an EMBL/GenBank/DDBJ whole genome shotgun (WGS) entry which is preliminary data.</text>
</comment>
<feature type="transmembrane region" description="Helical" evidence="1">
    <location>
        <begin position="58"/>
        <end position="78"/>
    </location>
</feature>
<dbReference type="EMBL" id="JBHSIT010000005">
    <property type="protein sequence ID" value="MFC4909538.1"/>
    <property type="molecule type" value="Genomic_DNA"/>
</dbReference>
<dbReference type="Proteomes" id="UP001595872">
    <property type="component" value="Unassembled WGS sequence"/>
</dbReference>
<feature type="transmembrane region" description="Helical" evidence="1">
    <location>
        <begin position="107"/>
        <end position="127"/>
    </location>
</feature>
<organism evidence="3 4">
    <name type="scientific">Actinomadura gamaensis</name>
    <dbReference type="NCBI Taxonomy" id="1763541"/>
    <lineage>
        <taxon>Bacteria</taxon>
        <taxon>Bacillati</taxon>
        <taxon>Actinomycetota</taxon>
        <taxon>Actinomycetes</taxon>
        <taxon>Streptosporangiales</taxon>
        <taxon>Thermomonosporaceae</taxon>
        <taxon>Actinomadura</taxon>
    </lineage>
</organism>
<protein>
    <recommendedName>
        <fullName evidence="2">DUF7144 domain-containing protein</fullName>
    </recommendedName>
</protein>
<dbReference type="Pfam" id="PF23636">
    <property type="entry name" value="DUF7144"/>
    <property type="match status" value="1"/>
</dbReference>
<sequence>MATERHGKESFALGMAVFAGIMMMLVGILHAVAGFAAILRNEFYVATPHYLFTWDATAWGWVHLIAGIVVAAAAFGVLGGLTWARVVGMVTAGLSAFVNFLDIPNYPVWSVLIIALDAVVIWALAVYMNPYKD</sequence>
<keyword evidence="4" id="KW-1185">Reference proteome</keyword>
<gene>
    <name evidence="3" type="ORF">ACFPCY_19605</name>
</gene>
<feature type="domain" description="DUF7144" evidence="2">
    <location>
        <begin position="15"/>
        <end position="127"/>
    </location>
</feature>
<evidence type="ECO:0000256" key="1">
    <source>
        <dbReference type="SAM" id="Phobius"/>
    </source>
</evidence>
<evidence type="ECO:0000259" key="2">
    <source>
        <dbReference type="Pfam" id="PF23636"/>
    </source>
</evidence>
<name>A0ABV9U120_9ACTN</name>
<keyword evidence="1" id="KW-0812">Transmembrane</keyword>
<proteinExistence type="predicted"/>
<evidence type="ECO:0000313" key="4">
    <source>
        <dbReference type="Proteomes" id="UP001595872"/>
    </source>
</evidence>
<dbReference type="RefSeq" id="WP_378257123.1">
    <property type="nucleotide sequence ID" value="NZ_JBHSIT010000005.1"/>
</dbReference>
<reference evidence="4" key="1">
    <citation type="journal article" date="2019" name="Int. J. Syst. Evol. Microbiol.">
        <title>The Global Catalogue of Microorganisms (GCM) 10K type strain sequencing project: providing services to taxonomists for standard genome sequencing and annotation.</title>
        <authorList>
            <consortium name="The Broad Institute Genomics Platform"/>
            <consortium name="The Broad Institute Genome Sequencing Center for Infectious Disease"/>
            <person name="Wu L."/>
            <person name="Ma J."/>
        </authorList>
    </citation>
    <scope>NUCLEOTIDE SEQUENCE [LARGE SCALE GENOMIC DNA]</scope>
    <source>
        <strain evidence="4">KLKA75</strain>
    </source>
</reference>
<feature type="transmembrane region" description="Helical" evidence="1">
    <location>
        <begin position="12"/>
        <end position="38"/>
    </location>
</feature>
<dbReference type="InterPro" id="IPR055568">
    <property type="entry name" value="DUF7144"/>
</dbReference>
<keyword evidence="1" id="KW-0472">Membrane</keyword>
<accession>A0ABV9U120</accession>
<evidence type="ECO:0000313" key="3">
    <source>
        <dbReference type="EMBL" id="MFC4909538.1"/>
    </source>
</evidence>
<keyword evidence="1" id="KW-1133">Transmembrane helix</keyword>